<protein>
    <submittedName>
        <fullName evidence="2">Uncharacterized protein</fullName>
    </submittedName>
</protein>
<evidence type="ECO:0000313" key="3">
    <source>
        <dbReference type="Proteomes" id="UP000663848"/>
    </source>
</evidence>
<feature type="signal peptide" evidence="1">
    <location>
        <begin position="1"/>
        <end position="18"/>
    </location>
</feature>
<dbReference type="Proteomes" id="UP000663848">
    <property type="component" value="Unassembled WGS sequence"/>
</dbReference>
<proteinExistence type="predicted"/>
<comment type="caution">
    <text evidence="2">The sequence shown here is derived from an EMBL/GenBank/DDBJ whole genome shotgun (WGS) entry which is preliminary data.</text>
</comment>
<reference evidence="2" key="1">
    <citation type="submission" date="2021-02" db="EMBL/GenBank/DDBJ databases">
        <authorList>
            <person name="Nowell W R."/>
        </authorList>
    </citation>
    <scope>NUCLEOTIDE SEQUENCE</scope>
</reference>
<evidence type="ECO:0000313" key="2">
    <source>
        <dbReference type="EMBL" id="CAF5062390.1"/>
    </source>
</evidence>
<sequence>MNLMPMSAAAITFYYVFAAADIDHRCRLPENVWPNDNQYHPINETHELLINRYIPKTTSGT</sequence>
<dbReference type="EMBL" id="CAJOBR010056314">
    <property type="protein sequence ID" value="CAF5062390.1"/>
    <property type="molecule type" value="Genomic_DNA"/>
</dbReference>
<feature type="chain" id="PRO_5032426964" evidence="1">
    <location>
        <begin position="19"/>
        <end position="61"/>
    </location>
</feature>
<organism evidence="2 3">
    <name type="scientific">Rotaria socialis</name>
    <dbReference type="NCBI Taxonomy" id="392032"/>
    <lineage>
        <taxon>Eukaryota</taxon>
        <taxon>Metazoa</taxon>
        <taxon>Spiralia</taxon>
        <taxon>Gnathifera</taxon>
        <taxon>Rotifera</taxon>
        <taxon>Eurotatoria</taxon>
        <taxon>Bdelloidea</taxon>
        <taxon>Philodinida</taxon>
        <taxon>Philodinidae</taxon>
        <taxon>Rotaria</taxon>
    </lineage>
</organism>
<keyword evidence="1" id="KW-0732">Signal</keyword>
<evidence type="ECO:0000256" key="1">
    <source>
        <dbReference type="SAM" id="SignalP"/>
    </source>
</evidence>
<feature type="non-terminal residue" evidence="2">
    <location>
        <position position="61"/>
    </location>
</feature>
<dbReference type="AlphaFoldDB" id="A0A822D7N4"/>
<name>A0A822D7N4_9BILA</name>
<gene>
    <name evidence="2" type="ORF">QYT958_LOCUS42746</name>
</gene>
<accession>A0A822D7N4</accession>